<evidence type="ECO:0000256" key="4">
    <source>
        <dbReference type="ARBA" id="ARBA00023163"/>
    </source>
</evidence>
<dbReference type="CDD" id="cd22701">
    <property type="entry name" value="FHA_FKH1-like"/>
    <property type="match status" value="1"/>
</dbReference>
<feature type="compositionally biased region" description="Low complexity" evidence="7">
    <location>
        <begin position="593"/>
        <end position="608"/>
    </location>
</feature>
<keyword evidence="4" id="KW-0804">Transcription</keyword>
<feature type="compositionally biased region" description="Basic and acidic residues" evidence="7">
    <location>
        <begin position="20"/>
        <end position="32"/>
    </location>
</feature>
<dbReference type="PROSITE" id="PS00658">
    <property type="entry name" value="FORK_HEAD_2"/>
    <property type="match status" value="1"/>
</dbReference>
<dbReference type="SMART" id="SM00339">
    <property type="entry name" value="FH"/>
    <property type="match status" value="1"/>
</dbReference>
<dbReference type="Gene3D" id="1.10.10.10">
    <property type="entry name" value="Winged helix-like DNA-binding domain superfamily/Winged helix DNA-binding domain"/>
    <property type="match status" value="1"/>
</dbReference>
<feature type="region of interest" description="Disordered" evidence="7">
    <location>
        <begin position="1"/>
        <end position="32"/>
    </location>
</feature>
<dbReference type="PROSITE" id="PS50039">
    <property type="entry name" value="FORK_HEAD_3"/>
    <property type="match status" value="1"/>
</dbReference>
<evidence type="ECO:0000313" key="10">
    <source>
        <dbReference type="EMBL" id="ODV92947.1"/>
    </source>
</evidence>
<feature type="DNA-binding region" description="Fork-head" evidence="6">
    <location>
        <begin position="269"/>
        <end position="367"/>
    </location>
</feature>
<dbReference type="InterPro" id="IPR036388">
    <property type="entry name" value="WH-like_DNA-bd_sf"/>
</dbReference>
<feature type="compositionally biased region" description="Low complexity" evidence="7">
    <location>
        <begin position="474"/>
        <end position="486"/>
    </location>
</feature>
<feature type="region of interest" description="Disordered" evidence="7">
    <location>
        <begin position="680"/>
        <end position="746"/>
    </location>
</feature>
<dbReference type="InterPro" id="IPR030456">
    <property type="entry name" value="TF_fork_head_CS_2"/>
</dbReference>
<sequence length="746" mass="81039">MSSTKGSVAHYDTDNADSYPESRKRTHSELKKLQDPLEEINRKISSLPLPRQTIQVAIDHANSDSYQGDIRAYGKIAGPNWTYYIKEVELLIGRNYTGPDNTPEDNVQIDLGPSKVVSRKHAAIIYDYQSKNWFLHVLGRNGLKIDGIHYKSGAVFLRSGSHIEISDIHMIFALPSTLVSSDGSMAVNSSPTKYYSPSKPLPTGNFINVSNSPNFYANRSSNDRGPSEQSNLTYPKGVAIISKAQVKGINSMQQINEIDFSRDDAKDIKPPYSYATMITQAILSSPEGSLTLQGIYDWISSNYSFYRFSRTGWQNSVRHNLSLSKAFAKVPRRSDEPGKGMKWTILPDHKEEFLRRMREGDLTKRRSAYSVGSSKGVNGTERDLTGSAPAWNVYTPGPQLVVQHNNTSIPFTNGGAMGSFQQNYSPIDSLTAAASAAAAVDAPQGPAMAPSSTRAEEQELLTPTKPASTGQHNYPKYQSKSYPSSPTRDYSTASNVRATTPNGSMSTQHVKVEQSISQDGYQKETNYSSQNIQELIGASDTNTEEPRSGDFGGANASLTMPPTLGVTETPMNFSRGVFQLAPPSAGQQQQLPSSYMQNSSPSSSNTVSRFFPLNNTPYRSLGFHGAGTPARDGSTSGMFTFSNGTGNVSLGSVSALQSNAEIGGPGGFYDFSPAKFSSPMAISSERDSKTKRMRNDERAQTKSASPESPLKQENVEPKLEKSSAAAGSANEPDLLDADNVPSSPNK</sequence>
<dbReference type="InterPro" id="IPR008984">
    <property type="entry name" value="SMAD_FHA_dom_sf"/>
</dbReference>
<dbReference type="GO" id="GO:0000981">
    <property type="term" value="F:DNA-binding transcription factor activity, RNA polymerase II-specific"/>
    <property type="evidence" value="ECO:0007669"/>
    <property type="project" value="TreeGrafter"/>
</dbReference>
<dbReference type="InterPro" id="IPR000253">
    <property type="entry name" value="FHA_dom"/>
</dbReference>
<dbReference type="PROSITE" id="PS50006">
    <property type="entry name" value="FHA_DOMAIN"/>
    <property type="match status" value="1"/>
</dbReference>
<feature type="compositionally biased region" description="Basic and acidic residues" evidence="7">
    <location>
        <begin position="684"/>
        <end position="700"/>
    </location>
</feature>
<keyword evidence="11" id="KW-1185">Reference proteome</keyword>
<keyword evidence="5 6" id="KW-0539">Nucleus</keyword>
<evidence type="ECO:0000313" key="11">
    <source>
        <dbReference type="Proteomes" id="UP000095023"/>
    </source>
</evidence>
<dbReference type="Pfam" id="PF00498">
    <property type="entry name" value="FHA"/>
    <property type="match status" value="1"/>
</dbReference>
<organism evidence="10 11">
    <name type="scientific">Tortispora caseinolytica NRRL Y-17796</name>
    <dbReference type="NCBI Taxonomy" id="767744"/>
    <lineage>
        <taxon>Eukaryota</taxon>
        <taxon>Fungi</taxon>
        <taxon>Dikarya</taxon>
        <taxon>Ascomycota</taxon>
        <taxon>Saccharomycotina</taxon>
        <taxon>Trigonopsidomycetes</taxon>
        <taxon>Trigonopsidales</taxon>
        <taxon>Trigonopsidaceae</taxon>
        <taxon>Tortispora</taxon>
    </lineage>
</organism>
<evidence type="ECO:0008006" key="12">
    <source>
        <dbReference type="Google" id="ProtNLM"/>
    </source>
</evidence>
<dbReference type="EMBL" id="KV453841">
    <property type="protein sequence ID" value="ODV92947.1"/>
    <property type="molecule type" value="Genomic_DNA"/>
</dbReference>
<keyword evidence="3 6" id="KW-0238">DNA-binding</keyword>
<feature type="domain" description="Fork-head" evidence="9">
    <location>
        <begin position="269"/>
        <end position="367"/>
    </location>
</feature>
<protein>
    <recommendedName>
        <fullName evidence="12">Fork-head domain-containing protein</fullName>
    </recommendedName>
</protein>
<keyword evidence="2" id="KW-0805">Transcription regulation</keyword>
<dbReference type="PANTHER" id="PTHR45881:SF1">
    <property type="entry name" value="FORK HEAD PROTEIN HOMOLOG 2"/>
    <property type="match status" value="1"/>
</dbReference>
<dbReference type="InterPro" id="IPR018122">
    <property type="entry name" value="TF_fork_head_CS_1"/>
</dbReference>
<proteinExistence type="predicted"/>
<dbReference type="InterPro" id="IPR001766">
    <property type="entry name" value="Fork_head_dom"/>
</dbReference>
<dbReference type="PROSITE" id="PS00657">
    <property type="entry name" value="FORK_HEAD_1"/>
    <property type="match status" value="1"/>
</dbReference>
<dbReference type="FunFam" id="1.10.10.10:FF:000030">
    <property type="entry name" value="Forkhead box protein K2"/>
    <property type="match status" value="1"/>
</dbReference>
<dbReference type="PANTHER" id="PTHR45881">
    <property type="entry name" value="CHECKPOINT SUPPRESSOR 1-LIKE, ISOFORM A-RELATED"/>
    <property type="match status" value="1"/>
</dbReference>
<dbReference type="InterPro" id="IPR036390">
    <property type="entry name" value="WH_DNA-bd_sf"/>
</dbReference>
<evidence type="ECO:0000256" key="1">
    <source>
        <dbReference type="ARBA" id="ARBA00004123"/>
    </source>
</evidence>
<feature type="region of interest" description="Disordered" evidence="7">
    <location>
        <begin position="443"/>
        <end position="521"/>
    </location>
</feature>
<comment type="subcellular location">
    <subcellularLocation>
        <location evidence="1 6">Nucleus</location>
    </subcellularLocation>
</comment>
<dbReference type="PRINTS" id="PR00053">
    <property type="entry name" value="FORKHEAD"/>
</dbReference>
<feature type="domain" description="FHA" evidence="8">
    <location>
        <begin position="90"/>
        <end position="150"/>
    </location>
</feature>
<dbReference type="GO" id="GO:0000978">
    <property type="term" value="F:RNA polymerase II cis-regulatory region sequence-specific DNA binding"/>
    <property type="evidence" value="ECO:0007669"/>
    <property type="project" value="TreeGrafter"/>
</dbReference>
<dbReference type="OrthoDB" id="5954824at2759"/>
<feature type="compositionally biased region" description="Polar residues" evidence="7">
    <location>
        <begin position="487"/>
        <end position="521"/>
    </location>
</feature>
<evidence type="ECO:0000256" key="7">
    <source>
        <dbReference type="SAM" id="MobiDB-lite"/>
    </source>
</evidence>
<dbReference type="CDD" id="cd00059">
    <property type="entry name" value="FH_FOX"/>
    <property type="match status" value="1"/>
</dbReference>
<evidence type="ECO:0000259" key="9">
    <source>
        <dbReference type="PROSITE" id="PS50039"/>
    </source>
</evidence>
<evidence type="ECO:0000256" key="3">
    <source>
        <dbReference type="ARBA" id="ARBA00023125"/>
    </source>
</evidence>
<evidence type="ECO:0000259" key="8">
    <source>
        <dbReference type="PROSITE" id="PS50006"/>
    </source>
</evidence>
<reference evidence="11" key="1">
    <citation type="submission" date="2016-02" db="EMBL/GenBank/DDBJ databases">
        <title>Comparative genomics of biotechnologically important yeasts.</title>
        <authorList>
            <consortium name="DOE Joint Genome Institute"/>
            <person name="Riley R."/>
            <person name="Haridas S."/>
            <person name="Wolfe K.H."/>
            <person name="Lopes M.R."/>
            <person name="Hittinger C.T."/>
            <person name="Goker M."/>
            <person name="Salamov A."/>
            <person name="Wisecaver J."/>
            <person name="Long T.M."/>
            <person name="Aerts A.L."/>
            <person name="Barry K."/>
            <person name="Choi C."/>
            <person name="Clum A."/>
            <person name="Coughlan A.Y."/>
            <person name="Deshpande S."/>
            <person name="Douglass A.P."/>
            <person name="Hanson S.J."/>
            <person name="Klenk H.-P."/>
            <person name="Labutti K."/>
            <person name="Lapidus A."/>
            <person name="Lindquist E."/>
            <person name="Lipzen A."/>
            <person name="Meier-Kolthoff J.P."/>
            <person name="Ohm R.A."/>
            <person name="Otillar R.P."/>
            <person name="Pangilinan J."/>
            <person name="Peng Y."/>
            <person name="Rokas A."/>
            <person name="Rosa C.A."/>
            <person name="Scheuner C."/>
            <person name="Sibirny A.A."/>
            <person name="Slot J.C."/>
            <person name="Stielow J.B."/>
            <person name="Sun H."/>
            <person name="Kurtzman C.P."/>
            <person name="Blackwell M."/>
            <person name="Jeffries T.W."/>
            <person name="Grigoriev I.V."/>
        </authorList>
    </citation>
    <scope>NUCLEOTIDE SEQUENCE [LARGE SCALE GENOMIC DNA]</scope>
    <source>
        <strain evidence="11">NRRL Y-17796</strain>
    </source>
</reference>
<dbReference type="SMART" id="SM00240">
    <property type="entry name" value="FHA"/>
    <property type="match status" value="1"/>
</dbReference>
<evidence type="ECO:0000256" key="6">
    <source>
        <dbReference type="PROSITE-ProRule" id="PRU00089"/>
    </source>
</evidence>
<dbReference type="Pfam" id="PF00250">
    <property type="entry name" value="Forkhead"/>
    <property type="match status" value="1"/>
</dbReference>
<dbReference type="AlphaFoldDB" id="A0A1E4TMJ0"/>
<dbReference type="GO" id="GO:2000221">
    <property type="term" value="P:negative regulation of pseudohyphal growth"/>
    <property type="evidence" value="ECO:0007669"/>
    <property type="project" value="UniProtKB-ARBA"/>
</dbReference>
<dbReference type="SUPFAM" id="SSF49879">
    <property type="entry name" value="SMAD/FHA domain"/>
    <property type="match status" value="1"/>
</dbReference>
<accession>A0A1E4TMJ0</accession>
<feature type="region of interest" description="Disordered" evidence="7">
    <location>
        <begin position="583"/>
        <end position="609"/>
    </location>
</feature>
<evidence type="ECO:0000256" key="5">
    <source>
        <dbReference type="ARBA" id="ARBA00023242"/>
    </source>
</evidence>
<dbReference type="GO" id="GO:0005634">
    <property type="term" value="C:nucleus"/>
    <property type="evidence" value="ECO:0007669"/>
    <property type="project" value="UniProtKB-SubCell"/>
</dbReference>
<dbReference type="Gene3D" id="2.60.200.20">
    <property type="match status" value="1"/>
</dbReference>
<dbReference type="Proteomes" id="UP000095023">
    <property type="component" value="Unassembled WGS sequence"/>
</dbReference>
<dbReference type="SUPFAM" id="SSF46785">
    <property type="entry name" value="Winged helix' DNA-binding domain"/>
    <property type="match status" value="1"/>
</dbReference>
<name>A0A1E4TMJ0_9ASCO</name>
<gene>
    <name evidence="10" type="ORF">CANCADRAFT_95540</name>
</gene>
<evidence type="ECO:0000256" key="2">
    <source>
        <dbReference type="ARBA" id="ARBA00023015"/>
    </source>
</evidence>